<keyword evidence="2" id="KW-1185">Reference proteome</keyword>
<sequence>MIELQANIAGYAGRPATVFAAYDEDTGILVVAASVDLRPRRPGCVLIETETRADRDSLFAYTDLREAITAYYDLKGSVASDGRSARLRFAERAMRADPAGGIEMDGVDVTGPLYRISPDTGNAQVGALALCRYVKRYSAVADVVNMADDLNNLLSGRVVTI</sequence>
<dbReference type="Proteomes" id="UP000217771">
    <property type="component" value="Unassembled WGS sequence"/>
</dbReference>
<dbReference type="EMBL" id="NSKB01000001">
    <property type="protein sequence ID" value="PAU79217.1"/>
    <property type="molecule type" value="Genomic_DNA"/>
</dbReference>
<accession>A0A2A2F3I4</accession>
<dbReference type="OrthoDB" id="8778365at2"/>
<comment type="caution">
    <text evidence="1">The sequence shown here is derived from an EMBL/GenBank/DDBJ whole genome shotgun (WGS) entry which is preliminary data.</text>
</comment>
<dbReference type="AlphaFoldDB" id="A0A2A2F3I4"/>
<dbReference type="RefSeq" id="WP_095619230.1">
    <property type="nucleotide sequence ID" value="NZ_NSKB01000001.1"/>
</dbReference>
<organism evidence="1 2">
    <name type="scientific">Halomonas salipaludis</name>
    <dbReference type="NCBI Taxonomy" id="2032625"/>
    <lineage>
        <taxon>Bacteria</taxon>
        <taxon>Pseudomonadati</taxon>
        <taxon>Pseudomonadota</taxon>
        <taxon>Gammaproteobacteria</taxon>
        <taxon>Oceanospirillales</taxon>
        <taxon>Halomonadaceae</taxon>
        <taxon>Halomonas</taxon>
    </lineage>
</organism>
<evidence type="ECO:0000313" key="1">
    <source>
        <dbReference type="EMBL" id="PAU79217.1"/>
    </source>
</evidence>
<gene>
    <name evidence="1" type="ORF">CK498_02280</name>
</gene>
<evidence type="ECO:0000313" key="2">
    <source>
        <dbReference type="Proteomes" id="UP000217771"/>
    </source>
</evidence>
<reference evidence="1 2" key="1">
    <citation type="submission" date="2017-08" db="EMBL/GenBank/DDBJ databases">
        <title>Halomonas alkalisoli sp. nov., isolated from saline alkaline soil.</title>
        <authorList>
            <person name="Wang D."/>
            <person name="Zhang G."/>
        </authorList>
    </citation>
    <scope>NUCLEOTIDE SEQUENCE [LARGE SCALE GENOMIC DNA]</scope>
    <source>
        <strain evidence="1 2">WRN001</strain>
    </source>
</reference>
<name>A0A2A2F3I4_9GAMM</name>
<protein>
    <submittedName>
        <fullName evidence="1">Uncharacterized protein</fullName>
    </submittedName>
</protein>
<proteinExistence type="predicted"/>